<name>A0ABP6Y6A3_9ACTN</name>
<dbReference type="Gene3D" id="1.10.10.10">
    <property type="entry name" value="Winged helix-like DNA-binding domain superfamily/Winged helix DNA-binding domain"/>
    <property type="match status" value="1"/>
</dbReference>
<dbReference type="SUPFAM" id="SSF46785">
    <property type="entry name" value="Winged helix' DNA-binding domain"/>
    <property type="match status" value="1"/>
</dbReference>
<evidence type="ECO:0000256" key="1">
    <source>
        <dbReference type="ARBA" id="ARBA00023015"/>
    </source>
</evidence>
<dbReference type="InterPro" id="IPR051011">
    <property type="entry name" value="Metal_resp_trans_reg"/>
</dbReference>
<feature type="region of interest" description="Disordered" evidence="4">
    <location>
        <begin position="1"/>
        <end position="23"/>
    </location>
</feature>
<dbReference type="PROSITE" id="PS50987">
    <property type="entry name" value="HTH_ARSR_2"/>
    <property type="match status" value="1"/>
</dbReference>
<evidence type="ECO:0000256" key="4">
    <source>
        <dbReference type="SAM" id="MobiDB-lite"/>
    </source>
</evidence>
<dbReference type="InterPro" id="IPR036388">
    <property type="entry name" value="WH-like_DNA-bd_sf"/>
</dbReference>
<reference evidence="7" key="1">
    <citation type="journal article" date="2019" name="Int. J. Syst. Evol. Microbiol.">
        <title>The Global Catalogue of Microorganisms (GCM) 10K type strain sequencing project: providing services to taxonomists for standard genome sequencing and annotation.</title>
        <authorList>
            <consortium name="The Broad Institute Genomics Platform"/>
            <consortium name="The Broad Institute Genome Sequencing Center for Infectious Disease"/>
            <person name="Wu L."/>
            <person name="Ma J."/>
        </authorList>
    </citation>
    <scope>NUCLEOTIDE SEQUENCE [LARGE SCALE GENOMIC DNA]</scope>
    <source>
        <strain evidence="7">JCM 16540</strain>
    </source>
</reference>
<dbReference type="InterPro" id="IPR011991">
    <property type="entry name" value="ArsR-like_HTH"/>
</dbReference>
<keyword evidence="1" id="KW-0805">Transcription regulation</keyword>
<evidence type="ECO:0000259" key="5">
    <source>
        <dbReference type="PROSITE" id="PS50987"/>
    </source>
</evidence>
<keyword evidence="2" id="KW-0238">DNA-binding</keyword>
<comment type="caution">
    <text evidence="6">The sequence shown here is derived from an EMBL/GenBank/DDBJ whole genome shotgun (WGS) entry which is preliminary data.</text>
</comment>
<dbReference type="SMART" id="SM00418">
    <property type="entry name" value="HTH_ARSR"/>
    <property type="match status" value="1"/>
</dbReference>
<dbReference type="RefSeq" id="WP_344742847.1">
    <property type="nucleotide sequence ID" value="NZ_BAAAYR010000006.1"/>
</dbReference>
<keyword evidence="3" id="KW-0804">Transcription</keyword>
<dbReference type="InterPro" id="IPR036390">
    <property type="entry name" value="WH_DNA-bd_sf"/>
</dbReference>
<organism evidence="6 7">
    <name type="scientific">Microlunatus spumicola</name>
    <dbReference type="NCBI Taxonomy" id="81499"/>
    <lineage>
        <taxon>Bacteria</taxon>
        <taxon>Bacillati</taxon>
        <taxon>Actinomycetota</taxon>
        <taxon>Actinomycetes</taxon>
        <taxon>Propionibacteriales</taxon>
        <taxon>Propionibacteriaceae</taxon>
        <taxon>Microlunatus</taxon>
    </lineage>
</organism>
<accession>A0ABP6Y6A3</accession>
<dbReference type="PANTHER" id="PTHR43132:SF8">
    <property type="entry name" value="HTH-TYPE TRANSCRIPTIONAL REGULATOR KMTR"/>
    <property type="match status" value="1"/>
</dbReference>
<dbReference type="EMBL" id="BAAAYR010000006">
    <property type="protein sequence ID" value="GAA3578164.1"/>
    <property type="molecule type" value="Genomic_DNA"/>
</dbReference>
<evidence type="ECO:0000256" key="3">
    <source>
        <dbReference type="ARBA" id="ARBA00023163"/>
    </source>
</evidence>
<dbReference type="NCBIfam" id="NF033788">
    <property type="entry name" value="HTH_metalloreg"/>
    <property type="match status" value="1"/>
</dbReference>
<proteinExistence type="predicted"/>
<dbReference type="PANTHER" id="PTHR43132">
    <property type="entry name" value="ARSENICAL RESISTANCE OPERON REPRESSOR ARSR-RELATED"/>
    <property type="match status" value="1"/>
</dbReference>
<evidence type="ECO:0000256" key="2">
    <source>
        <dbReference type="ARBA" id="ARBA00023125"/>
    </source>
</evidence>
<dbReference type="CDD" id="cd00090">
    <property type="entry name" value="HTH_ARSR"/>
    <property type="match status" value="1"/>
</dbReference>
<dbReference type="Proteomes" id="UP001500767">
    <property type="component" value="Unassembled WGS sequence"/>
</dbReference>
<evidence type="ECO:0000313" key="7">
    <source>
        <dbReference type="Proteomes" id="UP001500767"/>
    </source>
</evidence>
<protein>
    <submittedName>
        <fullName evidence="6">Metalloregulator ArsR/SmtB family transcription factor</fullName>
    </submittedName>
</protein>
<feature type="domain" description="HTH arsR-type" evidence="5">
    <location>
        <begin position="20"/>
        <end position="114"/>
    </location>
</feature>
<gene>
    <name evidence="6" type="ORF">GCM10022197_39420</name>
</gene>
<dbReference type="InterPro" id="IPR001845">
    <property type="entry name" value="HTH_ArsR_DNA-bd_dom"/>
</dbReference>
<dbReference type="PRINTS" id="PR00778">
    <property type="entry name" value="HTHARSR"/>
</dbReference>
<keyword evidence="7" id="KW-1185">Reference proteome</keyword>
<evidence type="ECO:0000313" key="6">
    <source>
        <dbReference type="EMBL" id="GAA3578164.1"/>
    </source>
</evidence>
<sequence>MGPEQRVGGQARPAAHPRQPSEAQVGAAVTAFGLLAEPTRVRLLWAIREQGADVTTLAAAAGCSPTAASQHLSRLRLAGLVEGERDGRRVVYRIRGGHVRRLLEEALFQADHQVTGEPVHD</sequence>
<dbReference type="Pfam" id="PF12840">
    <property type="entry name" value="HTH_20"/>
    <property type="match status" value="1"/>
</dbReference>